<proteinExistence type="predicted"/>
<feature type="region of interest" description="Disordered" evidence="1">
    <location>
        <begin position="300"/>
        <end position="327"/>
    </location>
</feature>
<protein>
    <submittedName>
        <fullName evidence="2">Uncharacterized protein</fullName>
    </submittedName>
</protein>
<evidence type="ECO:0000313" key="3">
    <source>
        <dbReference type="Proteomes" id="UP000275267"/>
    </source>
</evidence>
<evidence type="ECO:0000256" key="1">
    <source>
        <dbReference type="SAM" id="MobiDB-lite"/>
    </source>
</evidence>
<organism evidence="2 3">
    <name type="scientific">Panicum miliaceum</name>
    <name type="common">Proso millet</name>
    <name type="synonym">Broomcorn millet</name>
    <dbReference type="NCBI Taxonomy" id="4540"/>
    <lineage>
        <taxon>Eukaryota</taxon>
        <taxon>Viridiplantae</taxon>
        <taxon>Streptophyta</taxon>
        <taxon>Embryophyta</taxon>
        <taxon>Tracheophyta</taxon>
        <taxon>Spermatophyta</taxon>
        <taxon>Magnoliopsida</taxon>
        <taxon>Liliopsida</taxon>
        <taxon>Poales</taxon>
        <taxon>Poaceae</taxon>
        <taxon>PACMAD clade</taxon>
        <taxon>Panicoideae</taxon>
        <taxon>Panicodae</taxon>
        <taxon>Paniceae</taxon>
        <taxon>Panicinae</taxon>
        <taxon>Panicum</taxon>
        <taxon>Panicum sect. Panicum</taxon>
    </lineage>
</organism>
<keyword evidence="3" id="KW-1185">Reference proteome</keyword>
<name>A0A3L6TBZ5_PANMI</name>
<feature type="compositionally biased region" description="Low complexity" evidence="1">
    <location>
        <begin position="343"/>
        <end position="367"/>
    </location>
</feature>
<evidence type="ECO:0000313" key="2">
    <source>
        <dbReference type="EMBL" id="RLN35825.1"/>
    </source>
</evidence>
<gene>
    <name evidence="2" type="ORF">C2845_PM03G05610</name>
</gene>
<dbReference type="EMBL" id="PQIB02000002">
    <property type="protein sequence ID" value="RLN35825.1"/>
    <property type="molecule type" value="Genomic_DNA"/>
</dbReference>
<dbReference type="Proteomes" id="UP000275267">
    <property type="component" value="Unassembled WGS sequence"/>
</dbReference>
<reference evidence="3" key="1">
    <citation type="journal article" date="2019" name="Nat. Commun.">
        <title>The genome of broomcorn millet.</title>
        <authorList>
            <person name="Zou C."/>
            <person name="Miki D."/>
            <person name="Li D."/>
            <person name="Tang Q."/>
            <person name="Xiao L."/>
            <person name="Rajput S."/>
            <person name="Deng P."/>
            <person name="Jia W."/>
            <person name="Huang R."/>
            <person name="Zhang M."/>
            <person name="Sun Y."/>
            <person name="Hu J."/>
            <person name="Fu X."/>
            <person name="Schnable P.S."/>
            <person name="Li F."/>
            <person name="Zhang H."/>
            <person name="Feng B."/>
            <person name="Zhu X."/>
            <person name="Liu R."/>
            <person name="Schnable J.C."/>
            <person name="Zhu J.-K."/>
            <person name="Zhang H."/>
        </authorList>
    </citation>
    <scope>NUCLEOTIDE SEQUENCE [LARGE SCALE GENOMIC DNA]</scope>
</reference>
<feature type="region of interest" description="Disordered" evidence="1">
    <location>
        <begin position="340"/>
        <end position="367"/>
    </location>
</feature>
<comment type="caution">
    <text evidence="2">The sequence shown here is derived from an EMBL/GenBank/DDBJ whole genome shotgun (WGS) entry which is preliminary data.</text>
</comment>
<dbReference type="AlphaFoldDB" id="A0A3L6TBZ5"/>
<sequence length="604" mass="65849">MNASSLSRQTSSIDPIDPASKLLLLDTMKNLGERFSQVESRVARFENSLGERFKAVEQQAGDLAANWRGLFEEPACVMEERIYDPVASDSASPPPMKEQLVVDAVATEHTSTNPDAPSCITPAPTASVAASVPVRENAPVETTPAEFQIQIQELEKPSPCTQASEKFVPIALDGALAYPAPPSLRHRQWRARLHLRHLAQVPAQARQRQVPRAGQGRPLPLQAVVRAPPVRQHLRPGHRRRRRLRLRVLRLHQPRRRIILRQPRCPLRHRCHPLHRLDELPQALPSWYSTLGCNHAARTPASVTASPTPSPSSTTAAAATTSSSTAAAVPFSDTTGTVTKHMASATTSSATSAPTAPTAASAARLPAQPTATCSPTLAARVAEEIPTTSPMMCSTDCLSCYNDVLKPTSAALISTLAHVSQSKEDEATNSSPTGCSIHVHRYIAKYNHAHSIGVMLPCQVTPVHDAHEVFEDVSTHNSVLLGPLPVVVVNVGPWLPPTQLCSIWHSENFQPCFSFLQPVSSDLVTVQQRPPPIQLEMQSTSVQLRPTPWPSFGCATVVHLAQALSYSWLMVQFTKLHYDDKRLLHFGPESSLAPVDFAITLELY</sequence>
<accession>A0A3L6TBZ5</accession>